<protein>
    <submittedName>
        <fullName evidence="4">Sugar O-acyltransferase, sialic acid O-acetyltransferase NeuD family</fullName>
    </submittedName>
</protein>
<evidence type="ECO:0000256" key="2">
    <source>
        <dbReference type="PIRSR" id="PIRSR620019-2"/>
    </source>
</evidence>
<gene>
    <name evidence="4" type="ORF">SAMN06272737_12429</name>
</gene>
<dbReference type="Gene3D" id="3.40.50.20">
    <property type="match status" value="1"/>
</dbReference>
<dbReference type="InterPro" id="IPR050179">
    <property type="entry name" value="Trans_hexapeptide_repeat"/>
</dbReference>
<organism evidence="4 5">
    <name type="scientific">Blastococcus mobilis</name>
    <dbReference type="NCBI Taxonomy" id="1938746"/>
    <lineage>
        <taxon>Bacteria</taxon>
        <taxon>Bacillati</taxon>
        <taxon>Actinomycetota</taxon>
        <taxon>Actinomycetes</taxon>
        <taxon>Geodermatophilales</taxon>
        <taxon>Geodermatophilaceae</taxon>
        <taxon>Blastococcus</taxon>
    </lineage>
</organism>
<dbReference type="Proteomes" id="UP000198403">
    <property type="component" value="Unassembled WGS sequence"/>
</dbReference>
<dbReference type="InterPro" id="IPR041561">
    <property type="entry name" value="PglD_N"/>
</dbReference>
<dbReference type="InterPro" id="IPR001451">
    <property type="entry name" value="Hexapep"/>
</dbReference>
<keyword evidence="4" id="KW-0012">Acyltransferase</keyword>
<dbReference type="EMBL" id="FZNO01000024">
    <property type="protein sequence ID" value="SNR77138.1"/>
    <property type="molecule type" value="Genomic_DNA"/>
</dbReference>
<dbReference type="InterPro" id="IPR020019">
    <property type="entry name" value="AcTrfase_PglD-like"/>
</dbReference>
<evidence type="ECO:0000259" key="3">
    <source>
        <dbReference type="Pfam" id="PF17836"/>
    </source>
</evidence>
<dbReference type="InterPro" id="IPR011004">
    <property type="entry name" value="Trimer_LpxA-like_sf"/>
</dbReference>
<dbReference type="PANTHER" id="PTHR43300:SF7">
    <property type="entry name" value="UDP-N-ACETYLBACILLOSAMINE N-ACETYLTRANSFERASE"/>
    <property type="match status" value="1"/>
</dbReference>
<sequence length="235" mass="24830">MTFRDRSTFDVYGAGGHAQVVIDVLRARGIRIRRMYNDVPENQHPASQNVLPGIRIVGPDQFPELDVPLVLAVGINGERAELAQVLDAQFGTAVHPSALIAPSARIGEGTVVLTGAMIQPNASIGRHVLINTGASVDHDCVVGDYAHISPQAALSGHVSIGEGTHIGVGAVVIPKVRVGRWCKVGAGTVVIRDLPDHVTAVGNPARILPDRSGEVPPDPEFIRSGGRVRSGLWAR</sequence>
<keyword evidence="4" id="KW-0808">Transferase</keyword>
<accession>A0A238Z2G6</accession>
<dbReference type="RefSeq" id="WP_089338111.1">
    <property type="nucleotide sequence ID" value="NZ_FZNO01000024.1"/>
</dbReference>
<dbReference type="OrthoDB" id="9815592at2"/>
<dbReference type="GO" id="GO:0016746">
    <property type="term" value="F:acyltransferase activity"/>
    <property type="evidence" value="ECO:0007669"/>
    <property type="project" value="UniProtKB-KW"/>
</dbReference>
<evidence type="ECO:0000313" key="5">
    <source>
        <dbReference type="Proteomes" id="UP000198403"/>
    </source>
</evidence>
<feature type="binding site" evidence="2">
    <location>
        <position position="147"/>
    </location>
    <ligand>
        <name>acetyl-CoA</name>
        <dbReference type="ChEBI" id="CHEBI:57288"/>
    </ligand>
</feature>
<dbReference type="PANTHER" id="PTHR43300">
    <property type="entry name" value="ACETYLTRANSFERASE"/>
    <property type="match status" value="1"/>
</dbReference>
<feature type="active site" description="Proton acceptor" evidence="1">
    <location>
        <position position="138"/>
    </location>
</feature>
<dbReference type="NCBIfam" id="TIGR03570">
    <property type="entry name" value="NeuD_NnaD"/>
    <property type="match status" value="1"/>
</dbReference>
<dbReference type="Pfam" id="PF00132">
    <property type="entry name" value="Hexapep"/>
    <property type="match status" value="1"/>
</dbReference>
<feature type="binding site" evidence="2">
    <location>
        <position position="74"/>
    </location>
    <ligand>
        <name>substrate</name>
    </ligand>
</feature>
<name>A0A238Z2G6_9ACTN</name>
<feature type="site" description="Increases basicity of active site His" evidence="1">
    <location>
        <position position="139"/>
    </location>
</feature>
<dbReference type="Pfam" id="PF17836">
    <property type="entry name" value="PglD_N"/>
    <property type="match status" value="1"/>
</dbReference>
<proteinExistence type="predicted"/>
<dbReference type="SUPFAM" id="SSF51161">
    <property type="entry name" value="Trimeric LpxA-like enzymes"/>
    <property type="match status" value="1"/>
</dbReference>
<dbReference type="Gene3D" id="2.160.10.10">
    <property type="entry name" value="Hexapeptide repeat proteins"/>
    <property type="match status" value="1"/>
</dbReference>
<evidence type="ECO:0000256" key="1">
    <source>
        <dbReference type="PIRSR" id="PIRSR620019-1"/>
    </source>
</evidence>
<dbReference type="AlphaFoldDB" id="A0A238Z2G6"/>
<evidence type="ECO:0000313" key="4">
    <source>
        <dbReference type="EMBL" id="SNR77138.1"/>
    </source>
</evidence>
<reference evidence="4 5" key="1">
    <citation type="submission" date="2017-06" db="EMBL/GenBank/DDBJ databases">
        <authorList>
            <person name="Kim H.J."/>
            <person name="Triplett B.A."/>
        </authorList>
    </citation>
    <scope>NUCLEOTIDE SEQUENCE [LARGE SCALE GENOMIC DNA]</scope>
    <source>
        <strain evidence="4 5">DSM 44272</strain>
    </source>
</reference>
<keyword evidence="5" id="KW-1185">Reference proteome</keyword>
<dbReference type="CDD" id="cd03360">
    <property type="entry name" value="LbH_AT_putative"/>
    <property type="match status" value="1"/>
</dbReference>
<feature type="domain" description="PglD N-terminal" evidence="3">
    <location>
        <begin position="11"/>
        <end position="84"/>
    </location>
</feature>